<dbReference type="Proteomes" id="UP000050668">
    <property type="component" value="Unassembled WGS sequence"/>
</dbReference>
<feature type="domain" description="DUF2268" evidence="1">
    <location>
        <begin position="75"/>
        <end position="248"/>
    </location>
</feature>
<comment type="caution">
    <text evidence="2">The sequence shown here is derived from an EMBL/GenBank/DDBJ whole genome shotgun (WGS) entry which is preliminary data.</text>
</comment>
<accession>A0ABR5JXD9</accession>
<dbReference type="EMBL" id="LGRV01000005">
    <property type="protein sequence ID" value="KOS66895.1"/>
    <property type="molecule type" value="Genomic_DNA"/>
</dbReference>
<evidence type="ECO:0000313" key="2">
    <source>
        <dbReference type="EMBL" id="KOS66895.1"/>
    </source>
</evidence>
<gene>
    <name evidence="2" type="ORF">AEA09_15430</name>
</gene>
<name>A0ABR5JXD9_9BACI</name>
<dbReference type="Pfam" id="PF10026">
    <property type="entry name" value="DUF2268"/>
    <property type="match status" value="1"/>
</dbReference>
<organism evidence="2 3">
    <name type="scientific">Lysinibacillus contaminans</name>
    <dbReference type="NCBI Taxonomy" id="1293441"/>
    <lineage>
        <taxon>Bacteria</taxon>
        <taxon>Bacillati</taxon>
        <taxon>Bacillota</taxon>
        <taxon>Bacilli</taxon>
        <taxon>Bacillales</taxon>
        <taxon>Bacillaceae</taxon>
        <taxon>Lysinibacillus</taxon>
    </lineage>
</organism>
<keyword evidence="3" id="KW-1185">Reference proteome</keyword>
<dbReference type="InterPro" id="IPR018728">
    <property type="entry name" value="DUF2268"/>
</dbReference>
<reference evidence="3" key="1">
    <citation type="submission" date="2015-07" db="EMBL/GenBank/DDBJ databases">
        <title>Fjat-14205 dsm 2895.</title>
        <authorList>
            <person name="Liu B."/>
            <person name="Wang J."/>
            <person name="Zhu Y."/>
            <person name="Liu G."/>
            <person name="Chen Q."/>
            <person name="Chen Z."/>
            <person name="Lan J."/>
            <person name="Che J."/>
            <person name="Ge C."/>
            <person name="Shi H."/>
            <person name="Pan Z."/>
            <person name="Liu X."/>
        </authorList>
    </citation>
    <scope>NUCLEOTIDE SEQUENCE [LARGE SCALE GENOMIC DNA]</scope>
    <source>
        <strain evidence="3">DSM 25560</strain>
    </source>
</reference>
<evidence type="ECO:0000259" key="1">
    <source>
        <dbReference type="Pfam" id="PF10026"/>
    </source>
</evidence>
<sequence>MSVMPTQKWLLKWLEDCKKTSGKSFEEIQCEVICSPLIDLFLNASPEEIQYELRQNGLFEPHETLDVVELEAKGVWQLVQAEYVLLKERWNGPDIPIFIFPITRVNAVARKNGVAYKDAVFLFVSEELEKEELRALIAHEYNHVCRLHYINKSLDDVTLKDSLLLEGLAECAVEELYGDKWLAPWLKLYTKDELLLIWQEHFLPSLGVQGLYNHFEFLYGGQLPKWIGYCIGYEIVRSYKKNYPSNEIHEKTTDEILMGSDFPLQ</sequence>
<protein>
    <recommendedName>
        <fullName evidence="1">DUF2268 domain-containing protein</fullName>
    </recommendedName>
</protein>
<evidence type="ECO:0000313" key="3">
    <source>
        <dbReference type="Proteomes" id="UP000050668"/>
    </source>
</evidence>
<proteinExistence type="predicted"/>